<dbReference type="PROSITE" id="PS50968">
    <property type="entry name" value="BIOTINYL_LIPOYL"/>
    <property type="match status" value="1"/>
</dbReference>
<dbReference type="OrthoDB" id="9812676at2"/>
<dbReference type="AlphaFoldDB" id="A0A0S7BJK5"/>
<dbReference type="Proteomes" id="UP000055060">
    <property type="component" value="Unassembled WGS sequence"/>
</dbReference>
<keyword evidence="1" id="KW-0092">Biotin</keyword>
<dbReference type="RefSeq" id="WP_075074016.1">
    <property type="nucleotide sequence ID" value="NZ_DF967972.1"/>
</dbReference>
<organism evidence="3">
    <name type="scientific">Longilinea arvoryzae</name>
    <dbReference type="NCBI Taxonomy" id="360412"/>
    <lineage>
        <taxon>Bacteria</taxon>
        <taxon>Bacillati</taxon>
        <taxon>Chloroflexota</taxon>
        <taxon>Anaerolineae</taxon>
        <taxon>Anaerolineales</taxon>
        <taxon>Anaerolineaceae</taxon>
        <taxon>Longilinea</taxon>
    </lineage>
</organism>
<protein>
    <submittedName>
        <fullName evidence="3">Pyruvate carboxylase</fullName>
    </submittedName>
</protein>
<evidence type="ECO:0000256" key="1">
    <source>
        <dbReference type="ARBA" id="ARBA00023267"/>
    </source>
</evidence>
<accession>A0A0S7BJK5</accession>
<gene>
    <name evidence="3" type="ORF">LARV_02563</name>
</gene>
<name>A0A0S7BJK5_9CHLR</name>
<dbReference type="PANTHER" id="PTHR45266">
    <property type="entry name" value="OXALOACETATE DECARBOXYLASE ALPHA CHAIN"/>
    <property type="match status" value="1"/>
</dbReference>
<dbReference type="PANTHER" id="PTHR45266:SF3">
    <property type="entry name" value="OXALOACETATE DECARBOXYLASE ALPHA CHAIN"/>
    <property type="match status" value="1"/>
</dbReference>
<dbReference type="STRING" id="360412.LARV_02563"/>
<dbReference type="Pfam" id="PF00364">
    <property type="entry name" value="Biotin_lipoyl"/>
    <property type="match status" value="1"/>
</dbReference>
<keyword evidence="3" id="KW-0670">Pyruvate</keyword>
<evidence type="ECO:0000259" key="2">
    <source>
        <dbReference type="PROSITE" id="PS50968"/>
    </source>
</evidence>
<evidence type="ECO:0000313" key="4">
    <source>
        <dbReference type="Proteomes" id="UP000055060"/>
    </source>
</evidence>
<sequence>MTTYLVRVSEREYQVDVAGEQIRVNGRPFKARLTPINQNGHFMLQTDSAQREVHIRASGQDAFLATMASRYFSIQVERNQRNPRKAVPANQGDIKAPMPAKVIRVCVQPGEQVKAGQTVLLLESMKMQMDIKAPFSGVVEAVFVQDNTQVEKGHRMMSILPVLIVK</sequence>
<proteinExistence type="predicted"/>
<dbReference type="Gene3D" id="2.40.50.100">
    <property type="match status" value="1"/>
</dbReference>
<dbReference type="CDD" id="cd06850">
    <property type="entry name" value="biotinyl_domain"/>
    <property type="match status" value="1"/>
</dbReference>
<dbReference type="InterPro" id="IPR000089">
    <property type="entry name" value="Biotin_lipoyl"/>
</dbReference>
<feature type="domain" description="Lipoyl-binding" evidence="2">
    <location>
        <begin position="91"/>
        <end position="166"/>
    </location>
</feature>
<dbReference type="FunFam" id="2.40.50.100:FF:000003">
    <property type="entry name" value="Acetyl-CoA carboxylase biotin carboxyl carrier protein"/>
    <property type="match status" value="1"/>
</dbReference>
<keyword evidence="4" id="KW-1185">Reference proteome</keyword>
<dbReference type="SUPFAM" id="SSF51230">
    <property type="entry name" value="Single hybrid motif"/>
    <property type="match status" value="1"/>
</dbReference>
<evidence type="ECO:0000313" key="3">
    <source>
        <dbReference type="EMBL" id="GAP14787.1"/>
    </source>
</evidence>
<dbReference type="InterPro" id="IPR050709">
    <property type="entry name" value="Biotin_Carboxyl_Carrier/Decarb"/>
</dbReference>
<dbReference type="EMBL" id="DF967972">
    <property type="protein sequence ID" value="GAP14787.1"/>
    <property type="molecule type" value="Genomic_DNA"/>
</dbReference>
<reference evidence="3" key="1">
    <citation type="submission" date="2015-07" db="EMBL/GenBank/DDBJ databases">
        <title>Draft Genome Sequences of Anaerolinea thermolimosa IMO-1, Bellilinea caldifistulae GOMI-1, Leptolinea tardivitalis YMTK-2, Levilinea saccharolytica KIBI-1,Longilinea arvoryzae KOME-1, Previously Described as Members of the Anaerolineaceae (Chloroflexi).</title>
        <authorList>
            <person name="Sekiguchi Y."/>
            <person name="Ohashi A."/>
            <person name="Matsuura N."/>
            <person name="Tourlousse M.D."/>
        </authorList>
    </citation>
    <scope>NUCLEOTIDE SEQUENCE [LARGE SCALE GENOMIC DNA]</scope>
    <source>
        <strain evidence="3">KOME-1</strain>
    </source>
</reference>
<dbReference type="InterPro" id="IPR011053">
    <property type="entry name" value="Single_hybrid_motif"/>
</dbReference>